<feature type="DNA-binding region" description="HMG box" evidence="18">
    <location>
        <begin position="924"/>
        <end position="992"/>
    </location>
</feature>
<keyword evidence="7" id="KW-0879">Wnt signaling pathway</keyword>
<dbReference type="PROSITE" id="PS51148">
    <property type="entry name" value="AXH"/>
    <property type="match status" value="1"/>
</dbReference>
<keyword evidence="14 18" id="KW-0539">Nucleus</keyword>
<keyword evidence="9" id="KW-0832">Ubl conjugation</keyword>
<feature type="transmembrane region" description="Helical" evidence="20">
    <location>
        <begin position="46"/>
        <end position="68"/>
    </location>
</feature>
<dbReference type="Pfam" id="PF00027">
    <property type="entry name" value="cNMP_binding"/>
    <property type="match status" value="2"/>
</dbReference>
<evidence type="ECO:0000256" key="5">
    <source>
        <dbReference type="ARBA" id="ARBA00022553"/>
    </source>
</evidence>
<evidence type="ECO:0000256" key="15">
    <source>
        <dbReference type="ARBA" id="ARBA00025095"/>
    </source>
</evidence>
<feature type="region of interest" description="Disordered" evidence="19">
    <location>
        <begin position="238"/>
        <end position="258"/>
    </location>
</feature>
<dbReference type="Pfam" id="PF02197">
    <property type="entry name" value="RIIa"/>
    <property type="match status" value="1"/>
</dbReference>
<keyword evidence="5" id="KW-0597">Phosphoprotein</keyword>
<keyword evidence="11 18" id="KW-0238">DNA-binding</keyword>
<feature type="domain" description="Cyclic nucleotide-binding" evidence="21">
    <location>
        <begin position="288"/>
        <end position="364"/>
    </location>
</feature>
<dbReference type="PROSITE" id="PS50042">
    <property type="entry name" value="CNMP_BINDING_3"/>
    <property type="match status" value="2"/>
</dbReference>
<dbReference type="PANTHER" id="PTHR15499">
    <property type="entry name" value="HMG BOX-CONTAINING PROTEIN 1"/>
    <property type="match status" value="1"/>
</dbReference>
<dbReference type="GO" id="GO:0003723">
    <property type="term" value="F:RNA binding"/>
    <property type="evidence" value="ECO:0007669"/>
    <property type="project" value="InterPro"/>
</dbReference>
<feature type="domain" description="HMG box" evidence="22">
    <location>
        <begin position="924"/>
        <end position="992"/>
    </location>
</feature>
<dbReference type="SMART" id="SM00394">
    <property type="entry name" value="RIIa"/>
    <property type="match status" value="1"/>
</dbReference>
<feature type="domain" description="Cyclic nucleotide-binding" evidence="21">
    <location>
        <begin position="367"/>
        <end position="493"/>
    </location>
</feature>
<evidence type="ECO:0000256" key="6">
    <source>
        <dbReference type="ARBA" id="ARBA00022566"/>
    </source>
</evidence>
<feature type="region of interest" description="Disordered" evidence="19">
    <location>
        <begin position="984"/>
        <end position="1004"/>
    </location>
</feature>
<dbReference type="InterPro" id="IPR039655">
    <property type="entry name" value="HBP1"/>
</dbReference>
<proteinExistence type="inferred from homology"/>
<dbReference type="CDD" id="cd21988">
    <property type="entry name" value="HMG-box_HBP1"/>
    <property type="match status" value="1"/>
</dbReference>
<name>A0AAE0QPL0_9TELE</name>
<dbReference type="EMBL" id="JAUCMX010000013">
    <property type="protein sequence ID" value="KAK3526806.1"/>
    <property type="molecule type" value="Genomic_DNA"/>
</dbReference>
<dbReference type="FunFam" id="1.20.890.10:FF:000002">
    <property type="entry name" value="cAMP-dependent protein kinase type II-alpha regulatory subunit"/>
    <property type="match status" value="1"/>
</dbReference>
<dbReference type="InterPro" id="IPR014710">
    <property type="entry name" value="RmlC-like_jellyroll"/>
</dbReference>
<organism evidence="24 25">
    <name type="scientific">Hemibagrus guttatus</name>
    <dbReference type="NCBI Taxonomy" id="175788"/>
    <lineage>
        <taxon>Eukaryota</taxon>
        <taxon>Metazoa</taxon>
        <taxon>Chordata</taxon>
        <taxon>Craniata</taxon>
        <taxon>Vertebrata</taxon>
        <taxon>Euteleostomi</taxon>
        <taxon>Actinopterygii</taxon>
        <taxon>Neopterygii</taxon>
        <taxon>Teleostei</taxon>
        <taxon>Ostariophysi</taxon>
        <taxon>Siluriformes</taxon>
        <taxon>Bagridae</taxon>
        <taxon>Hemibagrus</taxon>
    </lineage>
</organism>
<dbReference type="GO" id="GO:0030552">
    <property type="term" value="F:cAMP binding"/>
    <property type="evidence" value="ECO:0007669"/>
    <property type="project" value="UniProtKB-KW"/>
</dbReference>
<evidence type="ECO:0000259" key="23">
    <source>
        <dbReference type="PROSITE" id="PS51148"/>
    </source>
</evidence>
<dbReference type="SUPFAM" id="SSF47095">
    <property type="entry name" value="HMG-box"/>
    <property type="match status" value="1"/>
</dbReference>
<keyword evidence="6" id="KW-0116">cAMP-binding</keyword>
<evidence type="ECO:0000256" key="8">
    <source>
        <dbReference type="ARBA" id="ARBA00022741"/>
    </source>
</evidence>
<feature type="region of interest" description="Disordered" evidence="19">
    <location>
        <begin position="878"/>
        <end position="924"/>
    </location>
</feature>
<evidence type="ECO:0000256" key="4">
    <source>
        <dbReference type="ARBA" id="ARBA00022491"/>
    </source>
</evidence>
<keyword evidence="8" id="KW-0547">Nucleotide-binding</keyword>
<dbReference type="Gene3D" id="1.10.30.10">
    <property type="entry name" value="High mobility group box domain"/>
    <property type="match status" value="1"/>
</dbReference>
<dbReference type="CDD" id="cd12104">
    <property type="entry name" value="DD_RIIbeta_PKA"/>
    <property type="match status" value="1"/>
</dbReference>
<keyword evidence="12" id="KW-0114">cAMP</keyword>
<dbReference type="GO" id="GO:0016055">
    <property type="term" value="P:Wnt signaling pathway"/>
    <property type="evidence" value="ECO:0007669"/>
    <property type="project" value="UniProtKB-KW"/>
</dbReference>
<keyword evidence="20" id="KW-0472">Membrane</keyword>
<evidence type="ECO:0000313" key="24">
    <source>
        <dbReference type="EMBL" id="KAK3526806.1"/>
    </source>
</evidence>
<dbReference type="SUPFAM" id="SSF51206">
    <property type="entry name" value="cAMP-binding domain-like"/>
    <property type="match status" value="2"/>
</dbReference>
<dbReference type="SMART" id="SM00536">
    <property type="entry name" value="AXH"/>
    <property type="match status" value="1"/>
</dbReference>
<feature type="compositionally biased region" description="Low complexity" evidence="19">
    <location>
        <begin position="681"/>
        <end position="694"/>
    </location>
</feature>
<dbReference type="InterPro" id="IPR036096">
    <property type="entry name" value="Ataxin_AXH_dom_sf"/>
</dbReference>
<comment type="similarity">
    <text evidence="2">Belongs to the cAMP-dependent kinase regulatory chain family.</text>
</comment>
<evidence type="ECO:0000256" key="10">
    <source>
        <dbReference type="ARBA" id="ARBA00023015"/>
    </source>
</evidence>
<evidence type="ECO:0000259" key="21">
    <source>
        <dbReference type="PROSITE" id="PS50042"/>
    </source>
</evidence>
<comment type="caution">
    <text evidence="24">The sequence shown here is derived from an EMBL/GenBank/DDBJ whole genome shotgun (WGS) entry which is preliminary data.</text>
</comment>
<dbReference type="PROSITE" id="PS50118">
    <property type="entry name" value="HMG_BOX_2"/>
    <property type="match status" value="1"/>
</dbReference>
<keyword evidence="25" id="KW-1185">Reference proteome</keyword>
<evidence type="ECO:0000256" key="20">
    <source>
        <dbReference type="SAM" id="Phobius"/>
    </source>
</evidence>
<feature type="compositionally biased region" description="Basic residues" evidence="19">
    <location>
        <begin position="670"/>
        <end position="679"/>
    </location>
</feature>
<feature type="compositionally biased region" description="Low complexity" evidence="19">
    <location>
        <begin position="900"/>
        <end position="914"/>
    </location>
</feature>
<dbReference type="Gene3D" id="1.20.890.10">
    <property type="entry name" value="cAMP-dependent protein kinase regulatory subunit, dimerization-anchoring domain"/>
    <property type="match status" value="1"/>
</dbReference>
<dbReference type="AlphaFoldDB" id="A0AAE0QPL0"/>
<keyword evidence="20" id="KW-1133">Transmembrane helix</keyword>
<dbReference type="InterPro" id="IPR009071">
    <property type="entry name" value="HMG_box_dom"/>
</dbReference>
<dbReference type="Gene3D" id="2.60.120.10">
    <property type="entry name" value="Jelly Rolls"/>
    <property type="match status" value="3"/>
</dbReference>
<evidence type="ECO:0000313" key="25">
    <source>
        <dbReference type="Proteomes" id="UP001274896"/>
    </source>
</evidence>
<evidence type="ECO:0000256" key="18">
    <source>
        <dbReference type="PROSITE-ProRule" id="PRU00267"/>
    </source>
</evidence>
<dbReference type="PRINTS" id="PR00103">
    <property type="entry name" value="CAMPKINASE"/>
</dbReference>
<evidence type="ECO:0000256" key="11">
    <source>
        <dbReference type="ARBA" id="ARBA00023125"/>
    </source>
</evidence>
<feature type="compositionally biased region" description="Basic and acidic residues" evidence="19">
    <location>
        <begin position="246"/>
        <end position="258"/>
    </location>
</feature>
<gene>
    <name evidence="24" type="ORF">QTP70_033546</name>
</gene>
<dbReference type="InterPro" id="IPR018490">
    <property type="entry name" value="cNMP-bd_dom_sf"/>
</dbReference>
<keyword evidence="10" id="KW-0805">Transcription regulation</keyword>
<dbReference type="Pfam" id="PF08517">
    <property type="entry name" value="AXH"/>
    <property type="match status" value="1"/>
</dbReference>
<protein>
    <recommendedName>
        <fullName evidence="3">HMG box-containing protein 1</fullName>
    </recommendedName>
    <alternativeName>
        <fullName evidence="17">HMG box transcription factor 1</fullName>
    </alternativeName>
    <alternativeName>
        <fullName evidence="16">High mobility group box transcription factor 1</fullName>
    </alternativeName>
</protein>
<dbReference type="GO" id="GO:0000981">
    <property type="term" value="F:DNA-binding transcription factor activity, RNA polymerase II-specific"/>
    <property type="evidence" value="ECO:0007669"/>
    <property type="project" value="TreeGrafter"/>
</dbReference>
<dbReference type="PROSITE" id="PS00889">
    <property type="entry name" value="CNMP_BINDING_2"/>
    <property type="match status" value="2"/>
</dbReference>
<dbReference type="SMART" id="SM00398">
    <property type="entry name" value="HMG"/>
    <property type="match status" value="1"/>
</dbReference>
<comment type="function">
    <text evidence="15">Transcriptional repressor that binds to the promoter region of target genes. Plays a role in the regulation of the cell cycle and of the Wnt pathway. Binds preferentially to the sequence 5'-TTCATTCATTCA-3'. Binding to the histone H1.0 promoter is enhanced by interaction with RB1. Disrupts the interaction between DNA and TCF4.</text>
</comment>
<feature type="region of interest" description="Disordered" evidence="19">
    <location>
        <begin position="588"/>
        <end position="609"/>
    </location>
</feature>
<evidence type="ECO:0000256" key="14">
    <source>
        <dbReference type="ARBA" id="ARBA00023242"/>
    </source>
</evidence>
<dbReference type="Proteomes" id="UP001274896">
    <property type="component" value="Unassembled WGS sequence"/>
</dbReference>
<feature type="domain" description="AXH" evidence="23">
    <location>
        <begin position="702"/>
        <end position="845"/>
    </location>
</feature>
<keyword evidence="20" id="KW-0812">Transmembrane</keyword>
<dbReference type="CDD" id="cd00038">
    <property type="entry name" value="CAP_ED"/>
    <property type="match status" value="2"/>
</dbReference>
<evidence type="ECO:0000256" key="16">
    <source>
        <dbReference type="ARBA" id="ARBA00030026"/>
    </source>
</evidence>
<dbReference type="SUPFAM" id="SSF102031">
    <property type="entry name" value="AXH domain"/>
    <property type="match status" value="1"/>
</dbReference>
<evidence type="ECO:0000256" key="3">
    <source>
        <dbReference type="ARBA" id="ARBA00017229"/>
    </source>
</evidence>
<evidence type="ECO:0000256" key="19">
    <source>
        <dbReference type="SAM" id="MobiDB-lite"/>
    </source>
</evidence>
<keyword evidence="13" id="KW-0804">Transcription</keyword>
<dbReference type="PROSITE" id="PS00888">
    <property type="entry name" value="CNMP_BINDING_1"/>
    <property type="match status" value="1"/>
</dbReference>
<dbReference type="PANTHER" id="PTHR15499:SF3">
    <property type="entry name" value="HMG BOX-CONTAINING PROTEIN 1"/>
    <property type="match status" value="1"/>
</dbReference>
<dbReference type="InterPro" id="IPR018488">
    <property type="entry name" value="cNMP-bd_CS"/>
</dbReference>
<feature type="region of interest" description="Disordered" evidence="19">
    <location>
        <begin position="655"/>
        <end position="697"/>
    </location>
</feature>
<evidence type="ECO:0000256" key="12">
    <source>
        <dbReference type="ARBA" id="ARBA00023149"/>
    </source>
</evidence>
<evidence type="ECO:0000259" key="22">
    <source>
        <dbReference type="PROSITE" id="PS50118"/>
    </source>
</evidence>
<dbReference type="InterPro" id="IPR003652">
    <property type="entry name" value="Ataxin_AXH_dom"/>
</dbReference>
<dbReference type="GO" id="GO:0005634">
    <property type="term" value="C:nucleus"/>
    <property type="evidence" value="ECO:0007669"/>
    <property type="project" value="UniProtKB-SubCell"/>
</dbReference>
<dbReference type="GO" id="GO:0000978">
    <property type="term" value="F:RNA polymerase II cis-regulatory region sequence-specific DNA binding"/>
    <property type="evidence" value="ECO:0007669"/>
    <property type="project" value="TreeGrafter"/>
</dbReference>
<dbReference type="InterPro" id="IPR036910">
    <property type="entry name" value="HMG_box_dom_sf"/>
</dbReference>
<evidence type="ECO:0000256" key="9">
    <source>
        <dbReference type="ARBA" id="ARBA00022843"/>
    </source>
</evidence>
<evidence type="ECO:0000256" key="13">
    <source>
        <dbReference type="ARBA" id="ARBA00023163"/>
    </source>
</evidence>
<dbReference type="SUPFAM" id="SSF47391">
    <property type="entry name" value="Dimerization-anchoring domain of cAMP-dependent PK regulatory subunit"/>
    <property type="match status" value="1"/>
</dbReference>
<keyword evidence="4" id="KW-0678">Repressor</keyword>
<reference evidence="24" key="1">
    <citation type="submission" date="2023-06" db="EMBL/GenBank/DDBJ databases">
        <title>Male Hemibagrus guttatus genome.</title>
        <authorList>
            <person name="Bian C."/>
        </authorList>
    </citation>
    <scope>NUCLEOTIDE SEQUENCE</scope>
    <source>
        <strain evidence="24">Male_cb2023</strain>
        <tissue evidence="24">Muscle</tissue>
    </source>
</reference>
<dbReference type="FunFam" id="2.60.120.10:FF:000027">
    <property type="entry name" value="Protein kinase cAMP-dependent type II regulatory subunit alpha"/>
    <property type="match status" value="1"/>
</dbReference>
<dbReference type="SMART" id="SM00100">
    <property type="entry name" value="cNMP"/>
    <property type="match status" value="2"/>
</dbReference>
<sequence>MFHPVSYFYTISELLGNQNQNQKELYCQTRITYVNVEKNTFNTGDWYVWFVIALGSVLLLLMLAYLLYKSCRYFSTKECNCCDPTQIDGKEEVFACHRSRPFQLTREHTDGGLSTEPLPAFCTSSSGALLSGMSIEIPEGLTELLQSFTVEVLRNQPRDLLEFALQYFTQLKENEARAAAFGNEQQPALRAGKAVNFIEEAMQIDSENGEDEDDDEEFVAPVINRFIRRPSVCAEAFNPDEDEEDKEPRVTYPKTDEQRQRLQEACKDILLFKNLDQEQMSKVLDAIGTFDILVKSEGTTRTVGSYDNRGSFGELALMYNTPRAATIVATSPGALWCLDRLTFRRIIVKNNAKKRKMYEAFIETLPLLTSLEVSERMKVVDVLSSRVYNNGEQIIVQGDMADCFYIVESGEVRITMKRNRVKTDSEIEEVDIATCTRGQYFGELALVTNKPRAASAYAVDNVKCLVMDVQAFERLLGPCMDIMKRNIANYEEQLVTLFGSQMEIEEPSPAHVTRCNMVWEVKTVPKKVQETKTDSSSMDEAFDLLKCNEDLPSSPGCPSTEGPIEYDDLPELQEVQDDQSSPAVFQVTPGVSHKERPEQGWSPQSESASISHTNWLTELANIATSPQSPLLQSAPHPRSSPVHIFAHSNSLHSYARPPLASSSAPSPSRSHMRERRRTRASSESESGVFSVSSLSDDDDMGWSHSWPSTVWHCFLKGTRLRFHKGPNVEWQEVEDVAEYEDESDDEGGLHLSPIKTYGCEGLKLVSLEETVSFGQSVLKLTFDPGSQEAGLLTAECQLDHPFYVKNKGWSSFYPSLTVVQHGIPCYEMQIGDLCLPPGHRDAINCDDSTVFDTFRSYDFTPLDSSAVYVLSSMARQRRASQSSGGTVSPDCDKLERSGSSHHSPSSKSQRSHSSGGSGTTPTKCKRPMNAFMLFAKKYRVEYTQMYPGKDNRAISVILGDKWKKMKNEERRMYTMEAKALAEEQKRLNPDCWKRKRTNSGSQQN</sequence>
<evidence type="ECO:0000256" key="2">
    <source>
        <dbReference type="ARBA" id="ARBA00005753"/>
    </source>
</evidence>
<feature type="compositionally biased region" description="Low complexity" evidence="19">
    <location>
        <begin position="655"/>
        <end position="669"/>
    </location>
</feature>
<dbReference type="InterPro" id="IPR000595">
    <property type="entry name" value="cNMP-bd_dom"/>
</dbReference>
<accession>A0AAE0QPL0</accession>
<dbReference type="InterPro" id="IPR003117">
    <property type="entry name" value="cAMP_dep_PK_reg_su_I/II_a/b"/>
</dbReference>
<evidence type="ECO:0000256" key="17">
    <source>
        <dbReference type="ARBA" id="ARBA00030708"/>
    </source>
</evidence>
<evidence type="ECO:0000256" key="1">
    <source>
        <dbReference type="ARBA" id="ARBA00004123"/>
    </source>
</evidence>
<comment type="subcellular location">
    <subcellularLocation>
        <location evidence="1">Nucleus</location>
    </subcellularLocation>
</comment>
<dbReference type="Pfam" id="PF00505">
    <property type="entry name" value="HMG_box"/>
    <property type="match status" value="1"/>
</dbReference>
<evidence type="ECO:0000256" key="7">
    <source>
        <dbReference type="ARBA" id="ARBA00022687"/>
    </source>
</evidence>